<reference evidence="1 2" key="1">
    <citation type="journal article" date="2020" name="IScience">
        <title>Genome Sequencing of the Endangered Kingdonia uniflora (Circaeasteraceae, Ranunculales) Reveals Potential Mechanisms of Evolutionary Specialization.</title>
        <authorList>
            <person name="Sun Y."/>
            <person name="Deng T."/>
            <person name="Zhang A."/>
            <person name="Moore M.J."/>
            <person name="Landis J.B."/>
            <person name="Lin N."/>
            <person name="Zhang H."/>
            <person name="Zhang X."/>
            <person name="Huang J."/>
            <person name="Zhang X."/>
            <person name="Sun H."/>
            <person name="Wang H."/>
        </authorList>
    </citation>
    <scope>NUCLEOTIDE SEQUENCE [LARGE SCALE GENOMIC DNA]</scope>
    <source>
        <strain evidence="1">TB1705</strain>
        <tissue evidence="1">Leaf</tissue>
    </source>
</reference>
<evidence type="ECO:0000313" key="1">
    <source>
        <dbReference type="EMBL" id="KAF6154707.1"/>
    </source>
</evidence>
<evidence type="ECO:0000313" key="2">
    <source>
        <dbReference type="Proteomes" id="UP000541444"/>
    </source>
</evidence>
<protein>
    <submittedName>
        <fullName evidence="1">Uncharacterized protein</fullName>
    </submittedName>
</protein>
<keyword evidence="2" id="KW-1185">Reference proteome</keyword>
<dbReference type="AlphaFoldDB" id="A0A7J7MIL5"/>
<comment type="caution">
    <text evidence="1">The sequence shown here is derived from an EMBL/GenBank/DDBJ whole genome shotgun (WGS) entry which is preliminary data.</text>
</comment>
<sequence>MLDIIFSTTSNHIIKALEVEVLEEITTYSNLYSGSNNLTHTRGELDQHLAGRSLTKQSTFYISKSFCLDTTSPALHVIFNTCLITVAQLDK</sequence>
<dbReference type="Proteomes" id="UP000541444">
    <property type="component" value="Unassembled WGS sequence"/>
</dbReference>
<gene>
    <name evidence="1" type="ORF">GIB67_025934</name>
</gene>
<organism evidence="1 2">
    <name type="scientific">Kingdonia uniflora</name>
    <dbReference type="NCBI Taxonomy" id="39325"/>
    <lineage>
        <taxon>Eukaryota</taxon>
        <taxon>Viridiplantae</taxon>
        <taxon>Streptophyta</taxon>
        <taxon>Embryophyta</taxon>
        <taxon>Tracheophyta</taxon>
        <taxon>Spermatophyta</taxon>
        <taxon>Magnoliopsida</taxon>
        <taxon>Ranunculales</taxon>
        <taxon>Circaeasteraceae</taxon>
        <taxon>Kingdonia</taxon>
    </lineage>
</organism>
<proteinExistence type="predicted"/>
<dbReference type="EMBL" id="JACGCM010001465">
    <property type="protein sequence ID" value="KAF6154707.1"/>
    <property type="molecule type" value="Genomic_DNA"/>
</dbReference>
<accession>A0A7J7MIL5</accession>
<name>A0A7J7MIL5_9MAGN</name>